<feature type="transmembrane region" description="Helical" evidence="1">
    <location>
        <begin position="67"/>
        <end position="87"/>
    </location>
</feature>
<accession>A0A7X6K122</accession>
<dbReference type="AlphaFoldDB" id="A0A7X6K122"/>
<sequence length="319" mass="33996">MSDRSRAILFVLVAVLCGSVNDMGIKMLSGDYPLHQTVFFRSSVALAVSLLFLFREGGWVLLRTDRPGLHALRAGLVMVSNLTFFAGLAVMPLAAATALFFVAPLFITLLAIPMLGEPVGRHRMAAVVVGLAGVGVMMAPGVDWGGIGRASLMLPLAAAACYSWMQVLTRKLGARSAASAMAVYIQACFLLVSVLFFAVAGDGRFAEGATHPSVVFLLRAWVWPAVGDLWVFGLIGVMSAMIGYCMSMAYKLGTASVVASYEYAALPMAILWGWLVFGEVPRTAVWIGIALIAGAGLYVFARERALDRALASARPIRRG</sequence>
<organism evidence="3 4">
    <name type="scientific">Roseicyclus persicicus</name>
    <dbReference type="NCBI Taxonomy" id="2650661"/>
    <lineage>
        <taxon>Bacteria</taxon>
        <taxon>Pseudomonadati</taxon>
        <taxon>Pseudomonadota</taxon>
        <taxon>Alphaproteobacteria</taxon>
        <taxon>Rhodobacterales</taxon>
        <taxon>Roseobacteraceae</taxon>
        <taxon>Roseicyclus</taxon>
    </lineage>
</organism>
<dbReference type="SUPFAM" id="SSF103481">
    <property type="entry name" value="Multidrug resistance efflux transporter EmrE"/>
    <property type="match status" value="2"/>
</dbReference>
<feature type="transmembrane region" description="Helical" evidence="1">
    <location>
        <begin position="38"/>
        <end position="55"/>
    </location>
</feature>
<dbReference type="PANTHER" id="PTHR22911">
    <property type="entry name" value="ACYL-MALONYL CONDENSING ENZYME-RELATED"/>
    <property type="match status" value="1"/>
</dbReference>
<evidence type="ECO:0000259" key="2">
    <source>
        <dbReference type="Pfam" id="PF00892"/>
    </source>
</evidence>
<name>A0A7X6K122_9RHOB</name>
<keyword evidence="1" id="KW-0472">Membrane</keyword>
<dbReference type="Proteomes" id="UP000526408">
    <property type="component" value="Unassembled WGS sequence"/>
</dbReference>
<feature type="transmembrane region" description="Helical" evidence="1">
    <location>
        <begin position="220"/>
        <end position="246"/>
    </location>
</feature>
<dbReference type="InterPro" id="IPR037185">
    <property type="entry name" value="EmrE-like"/>
</dbReference>
<dbReference type="Pfam" id="PF00892">
    <property type="entry name" value="EamA"/>
    <property type="match status" value="1"/>
</dbReference>
<feature type="transmembrane region" description="Helical" evidence="1">
    <location>
        <begin position="283"/>
        <end position="301"/>
    </location>
</feature>
<keyword evidence="4" id="KW-1185">Reference proteome</keyword>
<dbReference type="InterPro" id="IPR000620">
    <property type="entry name" value="EamA_dom"/>
</dbReference>
<feature type="transmembrane region" description="Helical" evidence="1">
    <location>
        <begin position="147"/>
        <end position="165"/>
    </location>
</feature>
<feature type="transmembrane region" description="Helical" evidence="1">
    <location>
        <begin position="124"/>
        <end position="141"/>
    </location>
</feature>
<evidence type="ECO:0000313" key="3">
    <source>
        <dbReference type="EMBL" id="NKX46468.1"/>
    </source>
</evidence>
<reference evidence="3 4" key="1">
    <citation type="submission" date="2020-04" db="EMBL/GenBank/DDBJ databases">
        <authorList>
            <person name="Yoon J."/>
        </authorList>
    </citation>
    <scope>NUCLEOTIDE SEQUENCE [LARGE SCALE GENOMIC DNA]</scope>
    <source>
        <strain evidence="3 4">KMU-115</strain>
    </source>
</reference>
<dbReference type="PANTHER" id="PTHR22911:SF103">
    <property type="entry name" value="BLR2811 PROTEIN"/>
    <property type="match status" value="1"/>
</dbReference>
<dbReference type="GO" id="GO:0016020">
    <property type="term" value="C:membrane"/>
    <property type="evidence" value="ECO:0007669"/>
    <property type="project" value="InterPro"/>
</dbReference>
<feature type="transmembrane region" description="Helical" evidence="1">
    <location>
        <begin position="93"/>
        <end position="112"/>
    </location>
</feature>
<proteinExistence type="predicted"/>
<keyword evidence="1" id="KW-1133">Transmembrane helix</keyword>
<gene>
    <name evidence="3" type="ORF">HCU73_17895</name>
</gene>
<dbReference type="RefSeq" id="WP_168624853.1">
    <property type="nucleotide sequence ID" value="NZ_JAAZQQ010000007.1"/>
</dbReference>
<comment type="caution">
    <text evidence="3">The sequence shown here is derived from an EMBL/GenBank/DDBJ whole genome shotgun (WGS) entry which is preliminary data.</text>
</comment>
<feature type="transmembrane region" description="Helical" evidence="1">
    <location>
        <begin position="177"/>
        <end position="200"/>
    </location>
</feature>
<feature type="transmembrane region" description="Helical" evidence="1">
    <location>
        <begin position="258"/>
        <end position="277"/>
    </location>
</feature>
<dbReference type="EMBL" id="JAAZQQ010000007">
    <property type="protein sequence ID" value="NKX46468.1"/>
    <property type="molecule type" value="Genomic_DNA"/>
</dbReference>
<keyword evidence="1" id="KW-0812">Transmembrane</keyword>
<evidence type="ECO:0000256" key="1">
    <source>
        <dbReference type="SAM" id="Phobius"/>
    </source>
</evidence>
<feature type="domain" description="EamA" evidence="2">
    <location>
        <begin position="6"/>
        <end position="137"/>
    </location>
</feature>
<evidence type="ECO:0000313" key="4">
    <source>
        <dbReference type="Proteomes" id="UP000526408"/>
    </source>
</evidence>
<protein>
    <submittedName>
        <fullName evidence="3">DMT family transporter</fullName>
    </submittedName>
</protein>